<dbReference type="KEGG" id="cvr:CHLNCDRAFT_141247"/>
<dbReference type="SUPFAM" id="SSF159501">
    <property type="entry name" value="EreA/ChaN-like"/>
    <property type="match status" value="1"/>
</dbReference>
<dbReference type="GO" id="GO:0046677">
    <property type="term" value="P:response to antibiotic"/>
    <property type="evidence" value="ECO:0007669"/>
    <property type="project" value="InterPro"/>
</dbReference>
<dbReference type="Proteomes" id="UP000008141">
    <property type="component" value="Unassembled WGS sequence"/>
</dbReference>
<dbReference type="AlphaFoldDB" id="E1ZSF3"/>
<dbReference type="EMBL" id="GL433866">
    <property type="protein sequence ID" value="EFN51234.1"/>
    <property type="molecule type" value="Genomic_DNA"/>
</dbReference>
<keyword evidence="2" id="KW-1185">Reference proteome</keyword>
<sequence length="150" mass="16815">MGDARATDMGQRRGEVNIGQLMREEYGRGKVFNIGFTTHTGTVAAADDWDTPVQLKDVRKSMPGSWEHLFHKAAMPEFALDLRSGSQDLRAALEGPLLERAIGVIYRPRTERQSHYFYASLSNQFDAVIHLDETSALTPLEKAETYPFAV</sequence>
<dbReference type="PANTHER" id="PTHR31299:SF0">
    <property type="entry name" value="ESTERASE, PUTATIVE (AFU_ORTHOLOGUE AFUA_1G05850)-RELATED"/>
    <property type="match status" value="1"/>
</dbReference>
<evidence type="ECO:0008006" key="3">
    <source>
        <dbReference type="Google" id="ProtNLM"/>
    </source>
</evidence>
<dbReference type="InterPro" id="IPR052036">
    <property type="entry name" value="Hydrolase/PRTase-associated"/>
</dbReference>
<proteinExistence type="predicted"/>
<accession>E1ZSF3</accession>
<evidence type="ECO:0000313" key="1">
    <source>
        <dbReference type="EMBL" id="EFN51234.1"/>
    </source>
</evidence>
<evidence type="ECO:0000313" key="2">
    <source>
        <dbReference type="Proteomes" id="UP000008141"/>
    </source>
</evidence>
<dbReference type="Pfam" id="PF05139">
    <property type="entry name" value="Erythro_esteras"/>
    <property type="match status" value="1"/>
</dbReference>
<name>E1ZSF3_CHLVA</name>
<dbReference type="RefSeq" id="XP_005843336.1">
    <property type="nucleotide sequence ID" value="XM_005843274.1"/>
</dbReference>
<dbReference type="OrthoDB" id="413649at2759"/>
<dbReference type="InterPro" id="IPR007815">
    <property type="entry name" value="Emycin_Estase"/>
</dbReference>
<organism evidence="2">
    <name type="scientific">Chlorella variabilis</name>
    <name type="common">Green alga</name>
    <dbReference type="NCBI Taxonomy" id="554065"/>
    <lineage>
        <taxon>Eukaryota</taxon>
        <taxon>Viridiplantae</taxon>
        <taxon>Chlorophyta</taxon>
        <taxon>core chlorophytes</taxon>
        <taxon>Trebouxiophyceae</taxon>
        <taxon>Chlorellales</taxon>
        <taxon>Chlorellaceae</taxon>
        <taxon>Chlorella clade</taxon>
        <taxon>Chlorella</taxon>
    </lineage>
</organism>
<dbReference type="InParanoid" id="E1ZSF3"/>
<reference evidence="1 2" key="1">
    <citation type="journal article" date="2010" name="Plant Cell">
        <title>The Chlorella variabilis NC64A genome reveals adaptation to photosymbiosis, coevolution with viruses, and cryptic sex.</title>
        <authorList>
            <person name="Blanc G."/>
            <person name="Duncan G."/>
            <person name="Agarkova I."/>
            <person name="Borodovsky M."/>
            <person name="Gurnon J."/>
            <person name="Kuo A."/>
            <person name="Lindquist E."/>
            <person name="Lucas S."/>
            <person name="Pangilinan J."/>
            <person name="Polle J."/>
            <person name="Salamov A."/>
            <person name="Terry A."/>
            <person name="Yamada T."/>
            <person name="Dunigan D.D."/>
            <person name="Grigoriev I.V."/>
            <person name="Claverie J.M."/>
            <person name="Van Etten J.L."/>
        </authorList>
    </citation>
    <scope>NUCLEOTIDE SEQUENCE [LARGE SCALE GENOMIC DNA]</scope>
    <source>
        <strain evidence="1 2">NC64A</strain>
    </source>
</reference>
<dbReference type="CDD" id="cd14728">
    <property type="entry name" value="Ere-like"/>
    <property type="match status" value="1"/>
</dbReference>
<dbReference type="PANTHER" id="PTHR31299">
    <property type="entry name" value="ESTERASE, PUTATIVE (AFU_ORTHOLOGUE AFUA_1G05850)-RELATED"/>
    <property type="match status" value="1"/>
</dbReference>
<dbReference type="Gene3D" id="3.40.1660.10">
    <property type="entry name" value="EreA-like (biosynthetic domain)"/>
    <property type="match status" value="1"/>
</dbReference>
<dbReference type="OMA" id="SHYFYAS"/>
<gene>
    <name evidence="1" type="ORF">CHLNCDRAFT_141247</name>
</gene>
<protein>
    <recommendedName>
        <fullName evidence="3">Erythromycin esterase</fullName>
    </recommendedName>
</protein>
<dbReference type="GeneID" id="17350668"/>